<reference evidence="2" key="1">
    <citation type="submission" date="2005-09" db="EMBL/GenBank/DDBJ databases">
        <authorList>
            <person name="Mural R.J."/>
            <person name="Li P.W."/>
            <person name="Adams M.D."/>
            <person name="Amanatides P.G."/>
            <person name="Baden-Tillson H."/>
            <person name="Barnstead M."/>
            <person name="Chin S.H."/>
            <person name="Dew I."/>
            <person name="Evans C.A."/>
            <person name="Ferriera S."/>
            <person name="Flanigan M."/>
            <person name="Fosler C."/>
            <person name="Glodek A."/>
            <person name="Gu Z."/>
            <person name="Holt R.A."/>
            <person name="Jennings D."/>
            <person name="Kraft C.L."/>
            <person name="Lu F."/>
            <person name="Nguyen T."/>
            <person name="Nusskern D.R."/>
            <person name="Pfannkoch C.M."/>
            <person name="Sitter C."/>
            <person name="Sutton G.G."/>
            <person name="Venter J.C."/>
            <person name="Wang Z."/>
            <person name="Woodage T."/>
            <person name="Zheng X.H."/>
            <person name="Zhong F."/>
        </authorList>
    </citation>
    <scope>NUCLEOTIDE SEQUENCE [LARGE SCALE GENOMIC DNA]</scope>
    <source>
        <strain>BN</strain>
        <strain evidence="2">Sprague-Dawley</strain>
    </source>
</reference>
<proteinExistence type="predicted"/>
<evidence type="ECO:0000313" key="2">
    <source>
        <dbReference type="Proteomes" id="UP000234681"/>
    </source>
</evidence>
<gene>
    <name evidence="1" type="ORF">rCG_47316</name>
</gene>
<protein>
    <submittedName>
        <fullName evidence="1">RCG47316, isoform CRA_a</fullName>
    </submittedName>
</protein>
<dbReference type="AlphaFoldDB" id="A6HZS7"/>
<dbReference type="Proteomes" id="UP000234681">
    <property type="component" value="Chromosome 1"/>
</dbReference>
<name>A6HZS7_RAT</name>
<sequence length="57" mass="6317">MQVFLVVIILKEEVVPARHPSPAFEGSVSSAVTWCFRDMVTGRAQRSHARKTKSTSS</sequence>
<evidence type="ECO:0000313" key="1">
    <source>
        <dbReference type="EMBL" id="EDM12704.1"/>
    </source>
</evidence>
<dbReference type="EMBL" id="CH473953">
    <property type="protein sequence ID" value="EDM12704.1"/>
    <property type="molecule type" value="Genomic_DNA"/>
</dbReference>
<accession>A6HZS7</accession>
<organism evidence="1 2">
    <name type="scientific">Rattus norvegicus</name>
    <name type="common">Rat</name>
    <dbReference type="NCBI Taxonomy" id="10116"/>
    <lineage>
        <taxon>Eukaryota</taxon>
        <taxon>Metazoa</taxon>
        <taxon>Chordata</taxon>
        <taxon>Craniata</taxon>
        <taxon>Vertebrata</taxon>
        <taxon>Euteleostomi</taxon>
        <taxon>Mammalia</taxon>
        <taxon>Eutheria</taxon>
        <taxon>Euarchontoglires</taxon>
        <taxon>Glires</taxon>
        <taxon>Rodentia</taxon>
        <taxon>Myomorpha</taxon>
        <taxon>Muroidea</taxon>
        <taxon>Muridae</taxon>
        <taxon>Murinae</taxon>
        <taxon>Rattus</taxon>
    </lineage>
</organism>